<proteinExistence type="predicted"/>
<dbReference type="PANTHER" id="PTHR40057">
    <property type="entry name" value="SLR1162 PROTEIN"/>
    <property type="match status" value="1"/>
</dbReference>
<dbReference type="RefSeq" id="WP_164904122.1">
    <property type="nucleotide sequence ID" value="NZ_SAUN01000001.1"/>
</dbReference>
<keyword evidence="4" id="KW-1185">Reference proteome</keyword>
<reference evidence="3 4" key="1">
    <citation type="submission" date="2019-01" db="EMBL/GenBank/DDBJ databases">
        <title>Sequencing the genomes of 1000 actinobacteria strains.</title>
        <authorList>
            <person name="Klenk H.-P."/>
        </authorList>
    </citation>
    <scope>NUCLEOTIDE SEQUENCE [LARGE SCALE GENOMIC DNA]</scope>
    <source>
        <strain evidence="3 4">DSM 43925</strain>
    </source>
</reference>
<dbReference type="AlphaFoldDB" id="A0A438MMG0"/>
<gene>
    <name evidence="3" type="ORF">EDD27_9763</name>
</gene>
<evidence type="ECO:0000259" key="2">
    <source>
        <dbReference type="PROSITE" id="PS51725"/>
    </source>
</evidence>
<dbReference type="InterPro" id="IPR007138">
    <property type="entry name" value="ABM_dom"/>
</dbReference>
<keyword evidence="1" id="KW-0812">Transmembrane</keyword>
<feature type="transmembrane region" description="Helical" evidence="1">
    <location>
        <begin position="316"/>
        <end position="339"/>
    </location>
</feature>
<keyword evidence="1" id="KW-0472">Membrane</keyword>
<evidence type="ECO:0000256" key="1">
    <source>
        <dbReference type="SAM" id="Phobius"/>
    </source>
</evidence>
<feature type="domain" description="ABM" evidence="2">
    <location>
        <begin position="133"/>
        <end position="222"/>
    </location>
</feature>
<dbReference type="PROSITE" id="PS51725">
    <property type="entry name" value="ABM"/>
    <property type="match status" value="2"/>
</dbReference>
<evidence type="ECO:0000313" key="4">
    <source>
        <dbReference type="Proteomes" id="UP000284824"/>
    </source>
</evidence>
<dbReference type="EMBL" id="SAUN01000001">
    <property type="protein sequence ID" value="RVX46851.1"/>
    <property type="molecule type" value="Genomic_DNA"/>
</dbReference>
<organism evidence="3 4">
    <name type="scientific">Nonomuraea polychroma</name>
    <dbReference type="NCBI Taxonomy" id="46176"/>
    <lineage>
        <taxon>Bacteria</taxon>
        <taxon>Bacillati</taxon>
        <taxon>Actinomycetota</taxon>
        <taxon>Actinomycetes</taxon>
        <taxon>Streptosporangiales</taxon>
        <taxon>Streptosporangiaceae</taxon>
        <taxon>Nonomuraea</taxon>
    </lineage>
</organism>
<dbReference type="SUPFAM" id="SSF54909">
    <property type="entry name" value="Dimeric alpha+beta barrel"/>
    <property type="match status" value="2"/>
</dbReference>
<dbReference type="Pfam" id="PF03992">
    <property type="entry name" value="ABM"/>
    <property type="match status" value="2"/>
</dbReference>
<feature type="transmembrane region" description="Helical" evidence="1">
    <location>
        <begin position="247"/>
        <end position="265"/>
    </location>
</feature>
<dbReference type="Gene3D" id="3.30.70.100">
    <property type="match status" value="2"/>
</dbReference>
<dbReference type="Proteomes" id="UP000284824">
    <property type="component" value="Unassembled WGS sequence"/>
</dbReference>
<protein>
    <recommendedName>
        <fullName evidence="2">ABM domain-containing protein</fullName>
    </recommendedName>
</protein>
<dbReference type="PANTHER" id="PTHR40057:SF1">
    <property type="entry name" value="SLR1162 PROTEIN"/>
    <property type="match status" value="1"/>
</dbReference>
<evidence type="ECO:0000313" key="3">
    <source>
        <dbReference type="EMBL" id="RVX46851.1"/>
    </source>
</evidence>
<accession>A0A438MMG0</accession>
<keyword evidence="1" id="KW-1133">Transmembrane helix</keyword>
<feature type="domain" description="ABM" evidence="2">
    <location>
        <begin position="33"/>
        <end position="123"/>
    </location>
</feature>
<name>A0A438MMG0_9ACTN</name>
<feature type="transmembrane region" description="Helical" evidence="1">
    <location>
        <begin position="277"/>
        <end position="296"/>
    </location>
</feature>
<dbReference type="InterPro" id="IPR011008">
    <property type="entry name" value="Dimeric_a/b-barrel"/>
</dbReference>
<dbReference type="InterPro" id="IPR038762">
    <property type="entry name" value="ABM_predict"/>
</dbReference>
<comment type="caution">
    <text evidence="3">The sequence shown here is derived from an EMBL/GenBank/DDBJ whole genome shotgun (WGS) entry which is preliminary data.</text>
</comment>
<sequence>MVDSFAAFLPRALWTTLAQVKSYVRGGPGGGAATVVISLKVREDREADYRRWQQKINDTVRSYPGFEGSDVYPPISGEQHAWVVVFRFSSTGELTGWLDSETRRRLLDEVGPLLEEPPGLEVLAGEPPAREAVTAVISHKVRPGRERDFQRWQDKVRKAQEKFPGFLGFEAFEPVPGVQENWVVMFRYDTREHLDDWLESDTRGKLLDEGRDYFADFDVRTVKSAFSGWFRFNGETAQEPPPNWKQAMSVVLSLYPTVMILNLTVGRAFEAMRLPGYFAMFISNVFSVSILTWLMMPLVNRVFASWLSPSGGGSAFTNIAGALVMVVCMALCIAVFGLITG</sequence>